<feature type="transmembrane region" description="Helical" evidence="1">
    <location>
        <begin position="106"/>
        <end position="124"/>
    </location>
</feature>
<gene>
    <name evidence="2" type="ORF">GCM10025866_00520</name>
</gene>
<keyword evidence="1" id="KW-0472">Membrane</keyword>
<sequence>MHPRHQTWEPQGTLPSASARWVGDAAPWIVRAPRDVVLMAAGAAAAYRDLQFGSIHVFTVLCAGLLLIRSHRRLGKPLGTALSLLWAVAMLGGAAVAGQYATNAAIWLQFAALALSAVALYLSLEEEKARACSSASSSAYPSLA</sequence>
<evidence type="ECO:0000313" key="2">
    <source>
        <dbReference type="EMBL" id="BDZ44143.1"/>
    </source>
</evidence>
<evidence type="ECO:0008006" key="4">
    <source>
        <dbReference type="Google" id="ProtNLM"/>
    </source>
</evidence>
<evidence type="ECO:0000313" key="3">
    <source>
        <dbReference type="Proteomes" id="UP001321498"/>
    </source>
</evidence>
<feature type="transmembrane region" description="Helical" evidence="1">
    <location>
        <begin position="80"/>
        <end position="100"/>
    </location>
</feature>
<keyword evidence="1" id="KW-0812">Transmembrane</keyword>
<dbReference type="Proteomes" id="UP001321498">
    <property type="component" value="Chromosome"/>
</dbReference>
<evidence type="ECO:0000256" key="1">
    <source>
        <dbReference type="SAM" id="Phobius"/>
    </source>
</evidence>
<organism evidence="2 3">
    <name type="scientific">Naasia aerilata</name>
    <dbReference type="NCBI Taxonomy" id="1162966"/>
    <lineage>
        <taxon>Bacteria</taxon>
        <taxon>Bacillati</taxon>
        <taxon>Actinomycetota</taxon>
        <taxon>Actinomycetes</taxon>
        <taxon>Micrococcales</taxon>
        <taxon>Microbacteriaceae</taxon>
        <taxon>Naasia</taxon>
    </lineage>
</organism>
<feature type="transmembrane region" description="Helical" evidence="1">
    <location>
        <begin position="50"/>
        <end position="68"/>
    </location>
</feature>
<keyword evidence="3" id="KW-1185">Reference proteome</keyword>
<name>A0ABN6XGY0_9MICO</name>
<keyword evidence="1" id="KW-1133">Transmembrane helix</keyword>
<dbReference type="RefSeq" id="WP_286277630.1">
    <property type="nucleotide sequence ID" value="NZ_AP027731.1"/>
</dbReference>
<reference evidence="3" key="1">
    <citation type="journal article" date="2019" name="Int. J. Syst. Evol. Microbiol.">
        <title>The Global Catalogue of Microorganisms (GCM) 10K type strain sequencing project: providing services to taxonomists for standard genome sequencing and annotation.</title>
        <authorList>
            <consortium name="The Broad Institute Genomics Platform"/>
            <consortium name="The Broad Institute Genome Sequencing Center for Infectious Disease"/>
            <person name="Wu L."/>
            <person name="Ma J."/>
        </authorList>
    </citation>
    <scope>NUCLEOTIDE SEQUENCE [LARGE SCALE GENOMIC DNA]</scope>
    <source>
        <strain evidence="3">NBRC 108725</strain>
    </source>
</reference>
<proteinExistence type="predicted"/>
<protein>
    <recommendedName>
        <fullName evidence="4">MerC domain-containing protein</fullName>
    </recommendedName>
</protein>
<accession>A0ABN6XGY0</accession>
<dbReference type="EMBL" id="AP027731">
    <property type="protein sequence ID" value="BDZ44143.1"/>
    <property type="molecule type" value="Genomic_DNA"/>
</dbReference>